<reference evidence="4 5" key="1">
    <citation type="journal article" date="2015" name="Nature">
        <title>rRNA introns, odd ribosomes, and small enigmatic genomes across a large radiation of phyla.</title>
        <authorList>
            <person name="Brown C.T."/>
            <person name="Hug L.A."/>
            <person name="Thomas B.C."/>
            <person name="Sharon I."/>
            <person name="Castelle C.J."/>
            <person name="Singh A."/>
            <person name="Wilkins M.J."/>
            <person name="Williams K.H."/>
            <person name="Banfield J.F."/>
        </authorList>
    </citation>
    <scope>NUCLEOTIDE SEQUENCE [LARGE SCALE GENOMIC DNA]</scope>
</reference>
<name>A0A0G0KJT3_9BACT</name>
<proteinExistence type="predicted"/>
<evidence type="ECO:0000256" key="3">
    <source>
        <dbReference type="SAM" id="Phobius"/>
    </source>
</evidence>
<feature type="region of interest" description="Disordered" evidence="2">
    <location>
        <begin position="611"/>
        <end position="661"/>
    </location>
</feature>
<dbReference type="InterPro" id="IPR019734">
    <property type="entry name" value="TPR_rpt"/>
</dbReference>
<feature type="transmembrane region" description="Helical" evidence="3">
    <location>
        <begin position="94"/>
        <end position="112"/>
    </location>
</feature>
<comment type="caution">
    <text evidence="4">The sequence shown here is derived from an EMBL/GenBank/DDBJ whole genome shotgun (WGS) entry which is preliminary data.</text>
</comment>
<keyword evidence="3" id="KW-1133">Transmembrane helix</keyword>
<feature type="transmembrane region" description="Helical" evidence="3">
    <location>
        <begin position="7"/>
        <end position="28"/>
    </location>
</feature>
<dbReference type="SUPFAM" id="SSF48452">
    <property type="entry name" value="TPR-like"/>
    <property type="match status" value="1"/>
</dbReference>
<dbReference type="Gene3D" id="1.25.40.10">
    <property type="entry name" value="Tetratricopeptide repeat domain"/>
    <property type="match status" value="1"/>
</dbReference>
<organism evidence="4 5">
    <name type="scientific">Candidatus Shapirobacteria bacterium GW2011_GWE1_38_10</name>
    <dbReference type="NCBI Taxonomy" id="1618488"/>
    <lineage>
        <taxon>Bacteria</taxon>
        <taxon>Candidatus Shapironibacteriota</taxon>
    </lineage>
</organism>
<dbReference type="InterPro" id="IPR011990">
    <property type="entry name" value="TPR-like_helical_dom_sf"/>
</dbReference>
<dbReference type="PROSITE" id="PS50005">
    <property type="entry name" value="TPR"/>
    <property type="match status" value="1"/>
</dbReference>
<dbReference type="Proteomes" id="UP000034231">
    <property type="component" value="Unassembled WGS sequence"/>
</dbReference>
<feature type="transmembrane region" description="Helical" evidence="3">
    <location>
        <begin position="124"/>
        <end position="144"/>
    </location>
</feature>
<evidence type="ECO:0000313" key="4">
    <source>
        <dbReference type="EMBL" id="KKQ49434.1"/>
    </source>
</evidence>
<feature type="compositionally biased region" description="Low complexity" evidence="2">
    <location>
        <begin position="642"/>
        <end position="652"/>
    </location>
</feature>
<keyword evidence="1" id="KW-0802">TPR repeat</keyword>
<dbReference type="SMART" id="SM00028">
    <property type="entry name" value="TPR"/>
    <property type="match status" value="3"/>
</dbReference>
<feature type="transmembrane region" description="Helical" evidence="3">
    <location>
        <begin position="285"/>
        <end position="305"/>
    </location>
</feature>
<evidence type="ECO:0000256" key="1">
    <source>
        <dbReference type="PROSITE-ProRule" id="PRU00339"/>
    </source>
</evidence>
<feature type="transmembrane region" description="Helical" evidence="3">
    <location>
        <begin position="197"/>
        <end position="217"/>
    </location>
</feature>
<keyword evidence="3" id="KW-0812">Transmembrane</keyword>
<feature type="transmembrane region" description="Helical" evidence="3">
    <location>
        <begin position="164"/>
        <end position="185"/>
    </location>
</feature>
<feature type="transmembrane region" description="Helical" evidence="3">
    <location>
        <begin position="34"/>
        <end position="53"/>
    </location>
</feature>
<feature type="transmembrane region" description="Helical" evidence="3">
    <location>
        <begin position="317"/>
        <end position="341"/>
    </location>
</feature>
<gene>
    <name evidence="4" type="ORF">US68_C0015G0005</name>
</gene>
<dbReference type="AlphaFoldDB" id="A0A0G0KJT3"/>
<feature type="repeat" description="TPR" evidence="1">
    <location>
        <begin position="515"/>
        <end position="548"/>
    </location>
</feature>
<dbReference type="EMBL" id="LBTX01000015">
    <property type="protein sequence ID" value="KKQ49434.1"/>
    <property type="molecule type" value="Genomic_DNA"/>
</dbReference>
<protein>
    <submittedName>
        <fullName evidence="4">TPR-repeat protein</fullName>
    </submittedName>
</protein>
<evidence type="ECO:0000313" key="5">
    <source>
        <dbReference type="Proteomes" id="UP000034231"/>
    </source>
</evidence>
<feature type="transmembrane region" description="Helical" evidence="3">
    <location>
        <begin position="361"/>
        <end position="384"/>
    </location>
</feature>
<feature type="transmembrane region" description="Helical" evidence="3">
    <location>
        <begin position="65"/>
        <end position="82"/>
    </location>
</feature>
<sequence length="661" mass="73298">MIKILQMYLKVWLLVLPIFFLPVVVDSFGFGKNWLMLLTMLLGIIIWGMALVIRKENKIFIGKGLGWLITLTVWATIVWYFGEAGVRMRTFMGTSGLALMWSMTIWTFLWMQASEEKDEGGEKWLIVAGILVALSSLVVFLLPAAKLPISWPKQNPIININSDWSLTGSVLGELWLLGILGTIWIKKLAEKIKRKEGYVGEMAITAILVLVLFLDVFKMFRSGWNYLDINSSWTIATESLKYRPLQGVGAGNYLEAFNKWRPVAFNNSKNWSGSFGWAANGGLQLWTELGIVGLIIGILTMRALIKGQKNKSRKIGIALGGVMLVLTPFNLVGLMLMMWLVTREIEKKERSLMLKVGEKGLNAAPIILAVVVLLGSGFGLYWWTRVLLGETYLKKSLVAAVNNDGGSTYIWQIKAITANANNAEYRRIYSQTNLALAIGLMSNKDITNDQKEKAAVLIQQAVREGKAAVALDTRNASYWSNLASIYRQLVGSVEGSADWSYEAYSQAIGLDSVNPSLRLDFGGLLFATGRYEEADRLFEQVVSLKPDLANGWYNWAYTAKNMNKLSSAVARLSQALSLVPIDSGDYDKASKELEAWNKEYEALIKQQQGLQQEKEAETLKLPEALPDDGNNSSVVVPTGGLEPPVVEVTPTPSDGGVIIEP</sequence>
<dbReference type="PATRIC" id="fig|1618488.3.peg.790"/>
<keyword evidence="3" id="KW-0472">Membrane</keyword>
<accession>A0A0G0KJT3</accession>
<evidence type="ECO:0000256" key="2">
    <source>
        <dbReference type="SAM" id="MobiDB-lite"/>
    </source>
</evidence>